<reference evidence="4" key="2">
    <citation type="submission" date="2020-09" db="EMBL/GenBank/DDBJ databases">
        <authorList>
            <person name="Sun Q."/>
            <person name="Zhou Y."/>
        </authorList>
    </citation>
    <scope>NUCLEOTIDE SEQUENCE</scope>
    <source>
        <strain evidence="4">CGMCC 1.15880</strain>
    </source>
</reference>
<sequence length="925" mass="99118">MIGFASLGFLAPWLLLGLLALPVLWWLLRAVPPAPLRRRFPAVTLLLGLEDRETTPDRTPWWLLLLRMAAIAAAILAFAQPVLNPTDRITGRAPLLIALDGSWASAQSWAARQDKLEEILQFATQDGRSVAVINLSDRPRGENPLSFDSADSWRGRIKGEQPRAWEPDYGLWQDVIAVADPFETLWLSDGLARDGRAALFDTLSDKGDVAVVQSDRDVLALRGIDIEAGALSTTALRLGAGTAEARTVKLLAEGPDPAGITRSLAQGEGVFEAGEGETTASVELPSELRNRVRRVTLEGVRSAGAVVLTDDSIQRRKVALIGGGSEQEGAVLVSPLHFLRKALVPTADVIEAGLADSLQATPDVLILADVADLGASETQDVLDWVEDGGLLVRFAGPRLAASGIGQSEEHPLLPVRLRAGGRTVGGAMSWGAPKALEDFAESSPFFGLEIPDDVLVESQVMAQPDPNLAERVLASLQDGTPLVTAKDQGEGRVVLFHVTANAEWSSLPLSGLFVQLLERLAISARSTDLNSTALEGTVWVPEQVLDGFGVLRDAPALAGVDGATLATRGFGAEMPPGVYKSADQRVALNVLAPDRQISAANWPSGTQFLSMTRTEERPLQALLLMAALILLCIDILATLLVGGRLRLRGATAAAMLLALWPQGDALAQTAAQDDAALLRAANNTVLAYVETGDTRLDDISRAGLLGLSTELFRRTSVEPVEPVGVNLETDELALYPFLYWPVTDTVRMPSEAAFEKVNAFLRGGGLILFDTRDSNIGRGISGGTPNGKMLQNLARNLDIPALEPVPEDHVLTRAFYLLQDFPGRYGDANVWVEAAPPDAEQVEGMPFRNLNDGVTPVVIGGNDWASAWAVTENGRFAYPVGRGVAGERQREIAIRFGVNLIMHVLTGNYKSDQVHVPALLDRLGQ</sequence>
<dbReference type="PANTHER" id="PTHR37464">
    <property type="entry name" value="BLL2463 PROTEIN"/>
    <property type="match status" value="1"/>
</dbReference>
<evidence type="ECO:0000259" key="2">
    <source>
        <dbReference type="Pfam" id="PF07584"/>
    </source>
</evidence>
<accession>A0A916VM97</accession>
<dbReference type="RefSeq" id="WP_188670264.1">
    <property type="nucleotide sequence ID" value="NZ_BMKA01000001.1"/>
</dbReference>
<organism evidence="4 5">
    <name type="scientific">Neptunicoccus cionae</name>
    <dbReference type="NCBI Taxonomy" id="2035344"/>
    <lineage>
        <taxon>Bacteria</taxon>
        <taxon>Pseudomonadati</taxon>
        <taxon>Pseudomonadota</taxon>
        <taxon>Alphaproteobacteria</taxon>
        <taxon>Rhodobacterales</taxon>
        <taxon>Paracoccaceae</taxon>
        <taxon>Neptunicoccus</taxon>
    </lineage>
</organism>
<keyword evidence="1" id="KW-1133">Transmembrane helix</keyword>
<dbReference type="InterPro" id="IPR029062">
    <property type="entry name" value="Class_I_gatase-like"/>
</dbReference>
<feature type="domain" description="Aerotolerance regulator N-terminal" evidence="2">
    <location>
        <begin position="8"/>
        <end position="81"/>
    </location>
</feature>
<dbReference type="PANTHER" id="PTHR37464:SF1">
    <property type="entry name" value="BLL2463 PROTEIN"/>
    <property type="match status" value="1"/>
</dbReference>
<feature type="domain" description="DUF4159" evidence="3">
    <location>
        <begin position="686"/>
        <end position="905"/>
    </location>
</feature>
<feature type="transmembrane region" description="Helical" evidence="1">
    <location>
        <begin position="61"/>
        <end position="79"/>
    </location>
</feature>
<comment type="caution">
    <text evidence="4">The sequence shown here is derived from an EMBL/GenBank/DDBJ whole genome shotgun (WGS) entry which is preliminary data.</text>
</comment>
<evidence type="ECO:0000313" key="5">
    <source>
        <dbReference type="Proteomes" id="UP000628017"/>
    </source>
</evidence>
<proteinExistence type="predicted"/>
<keyword evidence="1" id="KW-0472">Membrane</keyword>
<dbReference type="Proteomes" id="UP000628017">
    <property type="component" value="Unassembled WGS sequence"/>
</dbReference>
<dbReference type="EMBL" id="BMKA01000001">
    <property type="protein sequence ID" value="GGA06759.1"/>
    <property type="molecule type" value="Genomic_DNA"/>
</dbReference>
<feature type="transmembrane region" description="Helical" evidence="1">
    <location>
        <begin position="621"/>
        <end position="641"/>
    </location>
</feature>
<protein>
    <submittedName>
        <fullName evidence="4">LytTR family transcriptional regulator</fullName>
    </submittedName>
</protein>
<dbReference type="InterPro" id="IPR011933">
    <property type="entry name" value="Double_TM_dom"/>
</dbReference>
<feature type="transmembrane region" description="Helical" evidence="1">
    <location>
        <begin position="6"/>
        <end position="28"/>
    </location>
</feature>
<dbReference type="Gene3D" id="3.40.50.12140">
    <property type="entry name" value="Domain of unknown function DUF4159"/>
    <property type="match status" value="1"/>
</dbReference>
<dbReference type="InterPro" id="IPR024163">
    <property type="entry name" value="Aerotolerance_reg_N"/>
</dbReference>
<dbReference type="CDD" id="cd03143">
    <property type="entry name" value="A4_beta-galactosidase_middle_domain"/>
    <property type="match status" value="1"/>
</dbReference>
<evidence type="ECO:0000313" key="4">
    <source>
        <dbReference type="EMBL" id="GGA06759.1"/>
    </source>
</evidence>
<dbReference type="SUPFAM" id="SSF52317">
    <property type="entry name" value="Class I glutamine amidotransferase-like"/>
    <property type="match status" value="1"/>
</dbReference>
<evidence type="ECO:0000259" key="3">
    <source>
        <dbReference type="Pfam" id="PF13709"/>
    </source>
</evidence>
<dbReference type="InterPro" id="IPR025297">
    <property type="entry name" value="DUF4159"/>
</dbReference>
<dbReference type="Pfam" id="PF07584">
    <property type="entry name" value="BatA"/>
    <property type="match status" value="1"/>
</dbReference>
<keyword evidence="5" id="KW-1185">Reference proteome</keyword>
<reference evidence="4" key="1">
    <citation type="journal article" date="2014" name="Int. J. Syst. Evol. Microbiol.">
        <title>Complete genome sequence of Corynebacterium casei LMG S-19264T (=DSM 44701T), isolated from a smear-ripened cheese.</title>
        <authorList>
            <consortium name="US DOE Joint Genome Institute (JGI-PGF)"/>
            <person name="Walter F."/>
            <person name="Albersmeier A."/>
            <person name="Kalinowski J."/>
            <person name="Ruckert C."/>
        </authorList>
    </citation>
    <scope>NUCLEOTIDE SEQUENCE</scope>
    <source>
        <strain evidence="4">CGMCC 1.15880</strain>
    </source>
</reference>
<name>A0A916VM97_9RHOB</name>
<gene>
    <name evidence="4" type="ORF">GCM10011498_03140</name>
</gene>
<evidence type="ECO:0000256" key="1">
    <source>
        <dbReference type="SAM" id="Phobius"/>
    </source>
</evidence>
<dbReference type="Gene3D" id="3.40.50.880">
    <property type="match status" value="1"/>
</dbReference>
<dbReference type="NCBIfam" id="TIGR02226">
    <property type="entry name" value="two_anch"/>
    <property type="match status" value="1"/>
</dbReference>
<keyword evidence="1" id="KW-0812">Transmembrane</keyword>
<dbReference type="AlphaFoldDB" id="A0A916VM97"/>
<dbReference type="Pfam" id="PF13709">
    <property type="entry name" value="DUF4159"/>
    <property type="match status" value="1"/>
</dbReference>